<gene>
    <name evidence="1" type="ORF">CPB83DRAFT_853736</name>
</gene>
<reference evidence="1" key="1">
    <citation type="submission" date="2020-11" db="EMBL/GenBank/DDBJ databases">
        <authorList>
            <consortium name="DOE Joint Genome Institute"/>
            <person name="Ahrendt S."/>
            <person name="Riley R."/>
            <person name="Andreopoulos W."/>
            <person name="Labutti K."/>
            <person name="Pangilinan J."/>
            <person name="Ruiz-Duenas F.J."/>
            <person name="Barrasa J.M."/>
            <person name="Sanchez-Garcia M."/>
            <person name="Camarero S."/>
            <person name="Miyauchi S."/>
            <person name="Serrano A."/>
            <person name="Linde D."/>
            <person name="Babiker R."/>
            <person name="Drula E."/>
            <person name="Ayuso-Fernandez I."/>
            <person name="Pacheco R."/>
            <person name="Padilla G."/>
            <person name="Ferreira P."/>
            <person name="Barriuso J."/>
            <person name="Kellner H."/>
            <person name="Castanera R."/>
            <person name="Alfaro M."/>
            <person name="Ramirez L."/>
            <person name="Pisabarro A.G."/>
            <person name="Kuo A."/>
            <person name="Tritt A."/>
            <person name="Lipzen A."/>
            <person name="He G."/>
            <person name="Yan M."/>
            <person name="Ng V."/>
            <person name="Cullen D."/>
            <person name="Martin F."/>
            <person name="Rosso M.-N."/>
            <person name="Henrissat B."/>
            <person name="Hibbett D."/>
            <person name="Martinez A.T."/>
            <person name="Grigoriev I.V."/>
        </authorList>
    </citation>
    <scope>NUCLEOTIDE SEQUENCE</scope>
    <source>
        <strain evidence="1">CBS 506.95</strain>
    </source>
</reference>
<evidence type="ECO:0000313" key="2">
    <source>
        <dbReference type="Proteomes" id="UP000807306"/>
    </source>
</evidence>
<organism evidence="1 2">
    <name type="scientific">Crepidotus variabilis</name>
    <dbReference type="NCBI Taxonomy" id="179855"/>
    <lineage>
        <taxon>Eukaryota</taxon>
        <taxon>Fungi</taxon>
        <taxon>Dikarya</taxon>
        <taxon>Basidiomycota</taxon>
        <taxon>Agaricomycotina</taxon>
        <taxon>Agaricomycetes</taxon>
        <taxon>Agaricomycetidae</taxon>
        <taxon>Agaricales</taxon>
        <taxon>Agaricineae</taxon>
        <taxon>Crepidotaceae</taxon>
        <taxon>Crepidotus</taxon>
    </lineage>
</organism>
<proteinExistence type="predicted"/>
<dbReference type="EMBL" id="MU157850">
    <property type="protein sequence ID" value="KAF9528782.1"/>
    <property type="molecule type" value="Genomic_DNA"/>
</dbReference>
<feature type="non-terminal residue" evidence="1">
    <location>
        <position position="446"/>
    </location>
</feature>
<protein>
    <submittedName>
        <fullName evidence="1">Uncharacterized protein</fullName>
    </submittedName>
</protein>
<accession>A0A9P6JPR1</accession>
<sequence length="446" mass="50477">MNTGTSWSQRSFIERRIMLLPTELHDQIIDELGFTESENVGSASVDRRRTLAACLLVSHSFRNRSMRYLFNVVRLKGHQSHVLRRATLLNAILARESTLDKSSLLPTSHFIQEIVISPIGVDSRVNETGNSLATLLSTIRTRMEEGFGPKNLGLDFRRQNWSNIVPPFKEELLALIQSPYLNFLSIKRLVLVPPSFLHGLQIIGLSLQDVRFVTTETISVPLNLGNIHPPRLTRFECDGYIPGFVHTTFLDLICNKLFADLKILRWEAAEFDEKTNLKQILHSTANSLEELDIGIFSWQLNNTEGLGSMTKLQQLHLETECLATTVSNIANFFNIQVPLSRLHTIHFTFRKAHNTSSSREGQLPPGLIEQRNDCQLLDNHLSSLHYSNLKKVLVTVKLDWPAHWQNSSSVEEVRSSATAELRALFPRLAASPLTNTSFLPNVEVEL</sequence>
<keyword evidence="2" id="KW-1185">Reference proteome</keyword>
<dbReference type="AlphaFoldDB" id="A0A9P6JPR1"/>
<dbReference type="Proteomes" id="UP000807306">
    <property type="component" value="Unassembled WGS sequence"/>
</dbReference>
<evidence type="ECO:0000313" key="1">
    <source>
        <dbReference type="EMBL" id="KAF9528782.1"/>
    </source>
</evidence>
<name>A0A9P6JPR1_9AGAR</name>
<comment type="caution">
    <text evidence="1">The sequence shown here is derived from an EMBL/GenBank/DDBJ whole genome shotgun (WGS) entry which is preliminary data.</text>
</comment>